<evidence type="ECO:0000259" key="2">
    <source>
        <dbReference type="Pfam" id="PF01592"/>
    </source>
</evidence>
<dbReference type="Proteomes" id="UP000008694">
    <property type="component" value="Unassembled WGS sequence"/>
</dbReference>
<dbReference type="Gene3D" id="3.90.1010.10">
    <property type="match status" value="1"/>
</dbReference>
<dbReference type="GO" id="GO:0051536">
    <property type="term" value="F:iron-sulfur cluster binding"/>
    <property type="evidence" value="ECO:0007669"/>
    <property type="project" value="InterPro"/>
</dbReference>
<dbReference type="GO" id="GO:0016226">
    <property type="term" value="P:iron-sulfur cluster assembly"/>
    <property type="evidence" value="ECO:0007669"/>
    <property type="project" value="InterPro"/>
</dbReference>
<dbReference type="Gramene" id="scaffold_701367.1">
    <property type="protein sequence ID" value="scaffold_701367.1"/>
    <property type="gene ID" value="scaffold_701367.1"/>
</dbReference>
<dbReference type="HOGENOM" id="CLU_1752217_0_0_1"/>
<dbReference type="SUPFAM" id="SSF82649">
    <property type="entry name" value="SufE/NifU"/>
    <property type="match status" value="1"/>
</dbReference>
<dbReference type="InterPro" id="IPR002871">
    <property type="entry name" value="NIF_FeS_clus_asmbl_NifU_N"/>
</dbReference>
<organism evidence="4">
    <name type="scientific">Arabidopsis lyrata subsp. lyrata</name>
    <name type="common">Lyre-leaved rock-cress</name>
    <dbReference type="NCBI Taxonomy" id="81972"/>
    <lineage>
        <taxon>Eukaryota</taxon>
        <taxon>Viridiplantae</taxon>
        <taxon>Streptophyta</taxon>
        <taxon>Embryophyta</taxon>
        <taxon>Tracheophyta</taxon>
        <taxon>Spermatophyta</taxon>
        <taxon>Magnoliopsida</taxon>
        <taxon>eudicotyledons</taxon>
        <taxon>Gunneridae</taxon>
        <taxon>Pentapetalae</taxon>
        <taxon>rosids</taxon>
        <taxon>malvids</taxon>
        <taxon>Brassicales</taxon>
        <taxon>Brassicaceae</taxon>
        <taxon>Camelineae</taxon>
        <taxon>Arabidopsis</taxon>
    </lineage>
</organism>
<gene>
    <name evidence="3" type="ORF">ARALYDRAFT_913625</name>
</gene>
<dbReference type="EMBL" id="GL348719">
    <property type="protein sequence ID" value="EFH43693.1"/>
    <property type="molecule type" value="Genomic_DNA"/>
</dbReference>
<dbReference type="STRING" id="81972.D7MD73"/>
<protein>
    <submittedName>
        <fullName evidence="3">Expressed protein</fullName>
    </submittedName>
</protein>
<sequence length="149" mass="16419">MVRKHGWQLPAHTLQNLVNMKSQLAVISIGFCVFFSRVIAITVFCLLVVAFYAFFAPFVGGRIWEYVLIGVYSPVDHVDVVAMRAMSETLDGASVDERRSMNIGAGVAGSALAYTLGKHLRLPPVKLHCSMLAEDAIMSAVRDYKEKQA</sequence>
<keyword evidence="4" id="KW-1185">Reference proteome</keyword>
<dbReference type="GO" id="GO:0005506">
    <property type="term" value="F:iron ion binding"/>
    <property type="evidence" value="ECO:0007669"/>
    <property type="project" value="InterPro"/>
</dbReference>
<dbReference type="Pfam" id="PF01592">
    <property type="entry name" value="NifU_N"/>
    <property type="match status" value="1"/>
</dbReference>
<evidence type="ECO:0000256" key="1">
    <source>
        <dbReference type="SAM" id="Phobius"/>
    </source>
</evidence>
<keyword evidence="1" id="KW-0472">Membrane</keyword>
<reference evidence="4" key="1">
    <citation type="journal article" date="2011" name="Nat. Genet.">
        <title>The Arabidopsis lyrata genome sequence and the basis of rapid genome size change.</title>
        <authorList>
            <person name="Hu T.T."/>
            <person name="Pattyn P."/>
            <person name="Bakker E.G."/>
            <person name="Cao J."/>
            <person name="Cheng J.-F."/>
            <person name="Clark R.M."/>
            <person name="Fahlgren N."/>
            <person name="Fawcett J.A."/>
            <person name="Grimwood J."/>
            <person name="Gundlach H."/>
            <person name="Haberer G."/>
            <person name="Hollister J.D."/>
            <person name="Ossowski S."/>
            <person name="Ottilar R.P."/>
            <person name="Salamov A.A."/>
            <person name="Schneeberger K."/>
            <person name="Spannagl M."/>
            <person name="Wang X."/>
            <person name="Yang L."/>
            <person name="Nasrallah M.E."/>
            <person name="Bergelson J."/>
            <person name="Carrington J.C."/>
            <person name="Gaut B.S."/>
            <person name="Schmutz J."/>
            <person name="Mayer K.F.X."/>
            <person name="Van de Peer Y."/>
            <person name="Grigoriev I.V."/>
            <person name="Nordborg M."/>
            <person name="Weigel D."/>
            <person name="Guo Y.-L."/>
        </authorList>
    </citation>
    <scope>NUCLEOTIDE SEQUENCE [LARGE SCALE GENOMIC DNA]</scope>
    <source>
        <strain evidence="4">cv. MN47</strain>
    </source>
</reference>
<name>D7MD73_ARALL</name>
<dbReference type="eggNOG" id="KOG1311">
    <property type="taxonomic scope" value="Eukaryota"/>
</dbReference>
<evidence type="ECO:0000313" key="4">
    <source>
        <dbReference type="Proteomes" id="UP000008694"/>
    </source>
</evidence>
<feature type="transmembrane region" description="Helical" evidence="1">
    <location>
        <begin position="24"/>
        <end position="55"/>
    </location>
</feature>
<accession>D7MD73</accession>
<dbReference type="PANTHER" id="PTHR10093">
    <property type="entry name" value="IRON-SULFUR CLUSTER ASSEMBLY ENZYME NIFU HOMOLOG"/>
    <property type="match status" value="1"/>
</dbReference>
<keyword evidence="1" id="KW-0812">Transmembrane</keyword>
<keyword evidence="1" id="KW-1133">Transmembrane helix</keyword>
<feature type="domain" description="NIF system FeS cluster assembly NifU N-terminal" evidence="2">
    <location>
        <begin position="118"/>
        <end position="148"/>
    </location>
</feature>
<evidence type="ECO:0000313" key="3">
    <source>
        <dbReference type="EMBL" id="EFH43693.1"/>
    </source>
</evidence>
<dbReference type="eggNOG" id="KOG3361">
    <property type="taxonomic scope" value="Eukaryota"/>
</dbReference>
<proteinExistence type="predicted"/>
<dbReference type="AlphaFoldDB" id="D7MD73"/>